<proteinExistence type="predicted"/>
<dbReference type="RefSeq" id="WP_353895918.1">
    <property type="nucleotide sequence ID" value="NZ_JBEVCJ010000009.1"/>
</dbReference>
<accession>A0ABV2BTS1</accession>
<sequence>MQNNNNDSHVTDNQDVNQSTGTGLDEQNANRQDEQLDSRYDDESDLKYKTKLKQENSNNTESTSHPLRQLFFFQIKLLFDALRDVLLSPISIVATAADLIEGRRGQNSYFERLMRIGRRSDRHISLFGQDDSVILEKSHTVDSLLTKVEEIVIKEYQNGDISEKTKTAITKRIKEKLSRL</sequence>
<keyword evidence="3" id="KW-1185">Reference proteome</keyword>
<feature type="region of interest" description="Disordered" evidence="1">
    <location>
        <begin position="1"/>
        <end position="44"/>
    </location>
</feature>
<protein>
    <submittedName>
        <fullName evidence="2">Uncharacterized protein</fullName>
    </submittedName>
</protein>
<comment type="caution">
    <text evidence="2">The sequence shown here is derived from an EMBL/GenBank/DDBJ whole genome shotgun (WGS) entry which is preliminary data.</text>
</comment>
<organism evidence="2 3">
    <name type="scientific">Aliikangiella maris</name>
    <dbReference type="NCBI Taxonomy" id="3162458"/>
    <lineage>
        <taxon>Bacteria</taxon>
        <taxon>Pseudomonadati</taxon>
        <taxon>Pseudomonadota</taxon>
        <taxon>Gammaproteobacteria</taxon>
        <taxon>Oceanospirillales</taxon>
        <taxon>Pleioneaceae</taxon>
        <taxon>Aliikangiella</taxon>
    </lineage>
</organism>
<gene>
    <name evidence="2" type="ORF">ABVT43_09370</name>
</gene>
<dbReference type="Proteomes" id="UP001548189">
    <property type="component" value="Unassembled WGS sequence"/>
</dbReference>
<reference evidence="2 3" key="1">
    <citation type="submission" date="2024-06" db="EMBL/GenBank/DDBJ databases">
        <authorList>
            <person name="Li F."/>
        </authorList>
    </citation>
    <scope>NUCLEOTIDE SEQUENCE [LARGE SCALE GENOMIC DNA]</scope>
    <source>
        <strain evidence="2 3">GXAS 311</strain>
    </source>
</reference>
<name>A0ABV2BTS1_9GAMM</name>
<feature type="compositionally biased region" description="Basic and acidic residues" evidence="1">
    <location>
        <begin position="31"/>
        <end position="44"/>
    </location>
</feature>
<feature type="compositionally biased region" description="Polar residues" evidence="1">
    <location>
        <begin position="1"/>
        <end position="30"/>
    </location>
</feature>
<evidence type="ECO:0000256" key="1">
    <source>
        <dbReference type="SAM" id="MobiDB-lite"/>
    </source>
</evidence>
<dbReference type="EMBL" id="JBEVCJ010000009">
    <property type="protein sequence ID" value="MET1255333.1"/>
    <property type="molecule type" value="Genomic_DNA"/>
</dbReference>
<evidence type="ECO:0000313" key="2">
    <source>
        <dbReference type="EMBL" id="MET1255333.1"/>
    </source>
</evidence>
<evidence type="ECO:0000313" key="3">
    <source>
        <dbReference type="Proteomes" id="UP001548189"/>
    </source>
</evidence>